<reference evidence="1 2" key="1">
    <citation type="journal article" date="2019" name="Nat. Ecol. Evol.">
        <title>Megaphylogeny resolves global patterns of mushroom evolution.</title>
        <authorList>
            <person name="Varga T."/>
            <person name="Krizsan K."/>
            <person name="Foldi C."/>
            <person name="Dima B."/>
            <person name="Sanchez-Garcia M."/>
            <person name="Sanchez-Ramirez S."/>
            <person name="Szollosi G.J."/>
            <person name="Szarkandi J.G."/>
            <person name="Papp V."/>
            <person name="Albert L."/>
            <person name="Andreopoulos W."/>
            <person name="Angelini C."/>
            <person name="Antonin V."/>
            <person name="Barry K.W."/>
            <person name="Bougher N.L."/>
            <person name="Buchanan P."/>
            <person name="Buyck B."/>
            <person name="Bense V."/>
            <person name="Catcheside P."/>
            <person name="Chovatia M."/>
            <person name="Cooper J."/>
            <person name="Damon W."/>
            <person name="Desjardin D."/>
            <person name="Finy P."/>
            <person name="Geml J."/>
            <person name="Haridas S."/>
            <person name="Hughes K."/>
            <person name="Justo A."/>
            <person name="Karasinski D."/>
            <person name="Kautmanova I."/>
            <person name="Kiss B."/>
            <person name="Kocsube S."/>
            <person name="Kotiranta H."/>
            <person name="LaButti K.M."/>
            <person name="Lechner B.E."/>
            <person name="Liimatainen K."/>
            <person name="Lipzen A."/>
            <person name="Lukacs Z."/>
            <person name="Mihaltcheva S."/>
            <person name="Morgado L.N."/>
            <person name="Niskanen T."/>
            <person name="Noordeloos M.E."/>
            <person name="Ohm R.A."/>
            <person name="Ortiz-Santana B."/>
            <person name="Ovrebo C."/>
            <person name="Racz N."/>
            <person name="Riley R."/>
            <person name="Savchenko A."/>
            <person name="Shiryaev A."/>
            <person name="Soop K."/>
            <person name="Spirin V."/>
            <person name="Szebenyi C."/>
            <person name="Tomsovsky M."/>
            <person name="Tulloss R.E."/>
            <person name="Uehling J."/>
            <person name="Grigoriev I.V."/>
            <person name="Vagvolgyi C."/>
            <person name="Papp T."/>
            <person name="Martin F.M."/>
            <person name="Miettinen O."/>
            <person name="Hibbett D.S."/>
            <person name="Nagy L.G."/>
        </authorList>
    </citation>
    <scope>NUCLEOTIDE SEQUENCE [LARGE SCALE GENOMIC DNA]</scope>
    <source>
        <strain evidence="1 2">FP101781</strain>
    </source>
</reference>
<sequence length="71" mass="7960">MPEAAMFSLIAVTSVSPPVPTAVQKQNTLDWSSRARTRWAGFFSSSFFTFPPRTYEHQPRNCPSAKGTKRP</sequence>
<evidence type="ECO:0000313" key="2">
    <source>
        <dbReference type="Proteomes" id="UP000298030"/>
    </source>
</evidence>
<dbReference type="Proteomes" id="UP000298030">
    <property type="component" value="Unassembled WGS sequence"/>
</dbReference>
<accession>A0A4Y7SJB1</accession>
<proteinExistence type="predicted"/>
<comment type="caution">
    <text evidence="1">The sequence shown here is derived from an EMBL/GenBank/DDBJ whole genome shotgun (WGS) entry which is preliminary data.</text>
</comment>
<name>A0A4Y7SJB1_COPMI</name>
<keyword evidence="2" id="KW-1185">Reference proteome</keyword>
<organism evidence="1 2">
    <name type="scientific">Coprinellus micaceus</name>
    <name type="common">Glistening ink-cap mushroom</name>
    <name type="synonym">Coprinus micaceus</name>
    <dbReference type="NCBI Taxonomy" id="71717"/>
    <lineage>
        <taxon>Eukaryota</taxon>
        <taxon>Fungi</taxon>
        <taxon>Dikarya</taxon>
        <taxon>Basidiomycota</taxon>
        <taxon>Agaricomycotina</taxon>
        <taxon>Agaricomycetes</taxon>
        <taxon>Agaricomycetidae</taxon>
        <taxon>Agaricales</taxon>
        <taxon>Agaricineae</taxon>
        <taxon>Psathyrellaceae</taxon>
        <taxon>Coprinellus</taxon>
    </lineage>
</organism>
<dbReference type="EMBL" id="QPFP01000102">
    <property type="protein sequence ID" value="TEB21842.1"/>
    <property type="molecule type" value="Genomic_DNA"/>
</dbReference>
<protein>
    <submittedName>
        <fullName evidence="1">Uncharacterized protein</fullName>
    </submittedName>
</protein>
<dbReference type="AlphaFoldDB" id="A0A4Y7SJB1"/>
<evidence type="ECO:0000313" key="1">
    <source>
        <dbReference type="EMBL" id="TEB21842.1"/>
    </source>
</evidence>
<gene>
    <name evidence="1" type="ORF">FA13DRAFT_1741574</name>
</gene>